<evidence type="ECO:0000256" key="1">
    <source>
        <dbReference type="ARBA" id="ARBA00004370"/>
    </source>
</evidence>
<keyword evidence="5" id="KW-1185">Reference proteome</keyword>
<feature type="domain" description="Beta-lactamase-related" evidence="3">
    <location>
        <begin position="115"/>
        <end position="436"/>
    </location>
</feature>
<dbReference type="AlphaFoldDB" id="A0A6J5GWS4"/>
<dbReference type="Proteomes" id="UP000494252">
    <property type="component" value="Unassembled WGS sequence"/>
</dbReference>
<dbReference type="EC" id="3.4.11.19" evidence="4"/>
<proteinExistence type="predicted"/>
<dbReference type="GO" id="GO:0016020">
    <property type="term" value="C:membrane"/>
    <property type="evidence" value="ECO:0007669"/>
    <property type="project" value="UniProtKB-SubCell"/>
</dbReference>
<dbReference type="InterPro" id="IPR050491">
    <property type="entry name" value="AmpC-like"/>
</dbReference>
<reference evidence="4 5" key="1">
    <citation type="submission" date="2020-04" db="EMBL/GenBank/DDBJ databases">
        <authorList>
            <person name="De Canck E."/>
        </authorList>
    </citation>
    <scope>NUCLEOTIDE SEQUENCE [LARGE SCALE GENOMIC DNA]</scope>
    <source>
        <strain evidence="4 5">LMG 27177</strain>
    </source>
</reference>
<comment type="subcellular location">
    <subcellularLocation>
        <location evidence="1">Membrane</location>
    </subcellularLocation>
</comment>
<dbReference type="Gene3D" id="3.40.710.10">
    <property type="entry name" value="DD-peptidase/beta-lactamase superfamily"/>
    <property type="match status" value="1"/>
</dbReference>
<gene>
    <name evidence="4" type="primary">dap_2</name>
    <name evidence="4" type="ORF">LMG27177_06186</name>
</gene>
<keyword evidence="4" id="KW-0031">Aminopeptidase</keyword>
<dbReference type="EMBL" id="CADIKI010000023">
    <property type="protein sequence ID" value="CAB3806804.1"/>
    <property type="molecule type" value="Genomic_DNA"/>
</dbReference>
<dbReference type="PANTHER" id="PTHR46825">
    <property type="entry name" value="D-ALANYL-D-ALANINE-CARBOXYPEPTIDASE/ENDOPEPTIDASE AMPH"/>
    <property type="match status" value="1"/>
</dbReference>
<keyword evidence="4" id="KW-0645">Protease</keyword>
<dbReference type="Pfam" id="PF00144">
    <property type="entry name" value="Beta-lactamase"/>
    <property type="match status" value="1"/>
</dbReference>
<accession>A0A6J5GWS4</accession>
<keyword evidence="4" id="KW-0378">Hydrolase</keyword>
<evidence type="ECO:0000256" key="2">
    <source>
        <dbReference type="ARBA" id="ARBA00023136"/>
    </source>
</evidence>
<dbReference type="SUPFAM" id="SSF56601">
    <property type="entry name" value="beta-lactamase/transpeptidase-like"/>
    <property type="match status" value="1"/>
</dbReference>
<keyword evidence="2" id="KW-0472">Membrane</keyword>
<evidence type="ECO:0000313" key="4">
    <source>
        <dbReference type="EMBL" id="CAB3806804.1"/>
    </source>
</evidence>
<sequence length="670" mass="71540">MIWGTVAHPQTRSPCIKFAKFVFAALAAPWLNKSAFLHVLGNQNKGNAVARCNRNHEVFFSVGRRQFLGYTGAGMLAAVLPACGNDDIHPTPYEQTIALGQQMIQQAVSDPSKPVAAISVAMVKGNTVVWQQAFGLASVPGQIKATPQTRFNIGSVSKLFPALAATILVDRGLITLDTPIVKYLPNFTMLSPEYAQITTRHLLSHASGLPGTNGRNLFTFEPVAGYAADTQAELANSHLKHLPGELAVYCNDGFTMVEQIVLAVTGQSFADFVQSAILVPLKMTHSSYLTSVPSSGSFSLPYVNGTQHQEFVNAYATGGLSSTPTDMMNLAQMIYGGGVFQGQRIVSAAGIAQMGTDQTKSLTINPSPEWRWGLGWDTVVQPALNAAGVPGWEKDGGTAFYSTEFFVVPNSQFALLVTGNTGYDARAIAETLVLSALKEDGTISSLPAKLGTTAPPVASGPGIASGAGIYGNSDSPYQVLANADGSLQINQWDADTRGWAQIGGYRYRSDGWWWSDTDTASYRFAVVSGNDSEGNAFNFRYLMKRVVPGAGYAYLTLPVGQQLAALAALDSAWQQRVGTQWTLTNDSPSAVPIAVLGNPPAFFATLAELPGYVLYGNEDLRYQLFVPVSDTLGGMSIKVPGNFGRDLYEIRFASTSAATLTIGSSIYARI</sequence>
<dbReference type="PANTHER" id="PTHR46825:SF11">
    <property type="entry name" value="PENICILLIN-BINDING PROTEIN 4"/>
    <property type="match status" value="1"/>
</dbReference>
<protein>
    <submittedName>
        <fullName evidence="4">D-aminopeptidase</fullName>
        <ecNumber evidence="4">3.4.11.19</ecNumber>
    </submittedName>
</protein>
<dbReference type="InterPro" id="IPR001466">
    <property type="entry name" value="Beta-lactam-related"/>
</dbReference>
<evidence type="ECO:0000259" key="3">
    <source>
        <dbReference type="Pfam" id="PF00144"/>
    </source>
</evidence>
<name>A0A6J5GWS4_9BURK</name>
<dbReference type="GO" id="GO:0004177">
    <property type="term" value="F:aminopeptidase activity"/>
    <property type="evidence" value="ECO:0007669"/>
    <property type="project" value="UniProtKB-KW"/>
</dbReference>
<organism evidence="4 5">
    <name type="scientific">Paraburkholderia fynbosensis</name>
    <dbReference type="NCBI Taxonomy" id="1200993"/>
    <lineage>
        <taxon>Bacteria</taxon>
        <taxon>Pseudomonadati</taxon>
        <taxon>Pseudomonadota</taxon>
        <taxon>Betaproteobacteria</taxon>
        <taxon>Burkholderiales</taxon>
        <taxon>Burkholderiaceae</taxon>
        <taxon>Paraburkholderia</taxon>
    </lineage>
</organism>
<evidence type="ECO:0000313" key="5">
    <source>
        <dbReference type="Proteomes" id="UP000494252"/>
    </source>
</evidence>
<dbReference type="InterPro" id="IPR012338">
    <property type="entry name" value="Beta-lactam/transpept-like"/>
</dbReference>